<dbReference type="InterPro" id="IPR029044">
    <property type="entry name" value="Nucleotide-diphossugar_trans"/>
</dbReference>
<feature type="domain" description="Glycosyltransferase 2-like" evidence="1">
    <location>
        <begin position="97"/>
        <end position="255"/>
    </location>
</feature>
<dbReference type="CDD" id="cd04184">
    <property type="entry name" value="GT2_RfbC_Mx_like"/>
    <property type="match status" value="1"/>
</dbReference>
<dbReference type="CDD" id="cd04186">
    <property type="entry name" value="GT_2_like_c"/>
    <property type="match status" value="1"/>
</dbReference>
<dbReference type="EMBL" id="CP033367">
    <property type="protein sequence ID" value="QKD02400.1"/>
    <property type="molecule type" value="Genomic_DNA"/>
</dbReference>
<reference evidence="2 3" key="1">
    <citation type="submission" date="2018-10" db="EMBL/GenBank/DDBJ databases">
        <authorList>
            <person name="Perry B.J."/>
            <person name="Sullivan J.T."/>
            <person name="Murphy R.J.T."/>
            <person name="Ramsay J.P."/>
            <person name="Ronson C.W."/>
        </authorList>
    </citation>
    <scope>NUCLEOTIDE SEQUENCE [LARGE SCALE GENOMIC DNA]</scope>
    <source>
        <strain evidence="2 3">R88b</strain>
    </source>
</reference>
<name>A0A6M7WEZ9_RHILI</name>
<gene>
    <name evidence="2" type="ORF">EB235_13540</name>
</gene>
<proteinExistence type="predicted"/>
<dbReference type="PANTHER" id="PTHR43179:SF7">
    <property type="entry name" value="RHAMNOSYLTRANSFERASE WBBL"/>
    <property type="match status" value="1"/>
</dbReference>
<evidence type="ECO:0000259" key="1">
    <source>
        <dbReference type="Pfam" id="PF00535"/>
    </source>
</evidence>
<dbReference type="SUPFAM" id="SSF53448">
    <property type="entry name" value="Nucleotide-diphospho-sugar transferases"/>
    <property type="match status" value="2"/>
</dbReference>
<dbReference type="Pfam" id="PF00535">
    <property type="entry name" value="Glycos_transf_2"/>
    <property type="match status" value="2"/>
</dbReference>
<keyword evidence="2" id="KW-0808">Transferase</keyword>
<dbReference type="InterPro" id="IPR001173">
    <property type="entry name" value="Glyco_trans_2-like"/>
</dbReference>
<dbReference type="AlphaFoldDB" id="A0A6M7WEZ9"/>
<organism evidence="2 3">
    <name type="scientific">Mesorhizobium loti R88b</name>
    <dbReference type="NCBI Taxonomy" id="935548"/>
    <lineage>
        <taxon>Bacteria</taxon>
        <taxon>Pseudomonadati</taxon>
        <taxon>Pseudomonadota</taxon>
        <taxon>Alphaproteobacteria</taxon>
        <taxon>Hyphomicrobiales</taxon>
        <taxon>Phyllobacteriaceae</taxon>
        <taxon>Mesorhizobium</taxon>
    </lineage>
</organism>
<evidence type="ECO:0000313" key="3">
    <source>
        <dbReference type="Proteomes" id="UP000503017"/>
    </source>
</evidence>
<sequence length="633" mass="70349">MRLVGAALLGAVKSRGGWRTAIARASAVFRREGLTGLRKSWKRAIPRAKLAIVLEDGTIVDCNDYTGWLARYAGIDTSKRARIASRIAQMERRPTISIVMPVYNANIGWLREAIESVRAQLYENWELCIADDCSTEPLVKQTLQEYAGIDDRIRVVYRDKNGHISQASNSAIELVAGAWIALLDQDDLLTEDALYYVAEAIAANPRAGLIYSDEDKIDEQGNRFSPHFKSDWNPELFLSYNIISHLGVYSAALVRQVGGFRRGYEGSQDHDLALRIVEGIEPSQIVHIPRVLYNWRAHSGSTAASGDNKSYAAIAGQRAIRDHLKRKGVDGDVELSPFGPYRVRYNLPKELPLVSLIIPTRNDLKLVRTCVESILSTTAYPRYEIIVVDNKSDDPGTRDYLEKMGKTASVRIIRDEGPFNHSAINNRAVAAARGSIIGLISNDIKATSADWLEDMVSMVLQTGIGAVGARLWSANNRLQHGGIILGIGGLANHSHLGLRNGRPGYMGRVQIRQSLSAVTGACLIVRKSVFDEVGGLDEGVEAAFSDIDFCMRVREAGYRNVWTPFSDLYRQGSRLAGLKGRPDKTAGRHEQMVLMRERWGKFLMADPAYSPNLTLERTDFSLSWPPRVQEPWE</sequence>
<dbReference type="Proteomes" id="UP000503017">
    <property type="component" value="Chromosome"/>
</dbReference>
<protein>
    <submittedName>
        <fullName evidence="2">Glycosyltransferase family 2 protein</fullName>
    </submittedName>
</protein>
<dbReference type="Gene3D" id="3.90.550.10">
    <property type="entry name" value="Spore Coat Polysaccharide Biosynthesis Protein SpsA, Chain A"/>
    <property type="match status" value="2"/>
</dbReference>
<dbReference type="GO" id="GO:0016757">
    <property type="term" value="F:glycosyltransferase activity"/>
    <property type="evidence" value="ECO:0007669"/>
    <property type="project" value="UniProtKB-KW"/>
</dbReference>
<dbReference type="PANTHER" id="PTHR43179">
    <property type="entry name" value="RHAMNOSYLTRANSFERASE WBBL"/>
    <property type="match status" value="1"/>
</dbReference>
<evidence type="ECO:0000313" key="2">
    <source>
        <dbReference type="EMBL" id="QKD02400.1"/>
    </source>
</evidence>
<feature type="domain" description="Glycosyltransferase 2-like" evidence="1">
    <location>
        <begin position="355"/>
        <end position="533"/>
    </location>
</feature>
<accession>A0A6M7WEZ9</accession>